<dbReference type="STRING" id="426703.SAMN04488100_10714"/>
<name>A0A1H7S8D2_9LACT</name>
<reference evidence="9 12" key="2">
    <citation type="submission" date="2019-07" db="EMBL/GenBank/DDBJ databases">
        <title>Whole genome shotgun sequence of Alkalibacterium putridalgicola NBRC 103243.</title>
        <authorList>
            <person name="Hosoyama A."/>
            <person name="Uohara A."/>
            <person name="Ohji S."/>
            <person name="Ichikawa N."/>
        </authorList>
    </citation>
    <scope>NUCLEOTIDE SEQUENCE [LARGE SCALE GENOMIC DNA]</scope>
    <source>
        <strain evidence="9 12">NBRC 103243</strain>
    </source>
</reference>
<dbReference type="InterPro" id="IPR015944">
    <property type="entry name" value="Gly-tRNA-synth_bsu"/>
</dbReference>
<dbReference type="EC" id="6.1.1.14" evidence="8"/>
<proteinExistence type="inferred from homology"/>
<evidence type="ECO:0000256" key="1">
    <source>
        <dbReference type="ARBA" id="ARBA00008226"/>
    </source>
</evidence>
<dbReference type="AlphaFoldDB" id="A0A1H7S8D2"/>
<dbReference type="GO" id="GO:0006426">
    <property type="term" value="P:glycyl-tRNA aminoacylation"/>
    <property type="evidence" value="ECO:0007669"/>
    <property type="project" value="UniProtKB-UniRule"/>
</dbReference>
<dbReference type="PRINTS" id="PR01045">
    <property type="entry name" value="TRNASYNTHGB"/>
</dbReference>
<dbReference type="PANTHER" id="PTHR30075">
    <property type="entry name" value="GLYCYL-TRNA SYNTHETASE"/>
    <property type="match status" value="1"/>
</dbReference>
<dbReference type="Proteomes" id="UP000198548">
    <property type="component" value="Unassembled WGS sequence"/>
</dbReference>
<evidence type="ECO:0000256" key="3">
    <source>
        <dbReference type="ARBA" id="ARBA00022741"/>
    </source>
</evidence>
<keyword evidence="5 8" id="KW-0648">Protein biosynthesis</keyword>
<evidence type="ECO:0000313" key="9">
    <source>
        <dbReference type="EMBL" id="GEK89064.1"/>
    </source>
</evidence>
<evidence type="ECO:0000256" key="5">
    <source>
        <dbReference type="ARBA" id="ARBA00022917"/>
    </source>
</evidence>
<protein>
    <recommendedName>
        <fullName evidence="8">Glycine--tRNA ligase beta subunit</fullName>
        <ecNumber evidence="8">6.1.1.14</ecNumber>
    </recommendedName>
    <alternativeName>
        <fullName evidence="8">Glycyl-tRNA synthetase beta subunit</fullName>
        <shortName evidence="8">GlyRS</shortName>
    </alternativeName>
</protein>
<comment type="catalytic activity">
    <reaction evidence="7 8">
        <text>tRNA(Gly) + glycine + ATP = glycyl-tRNA(Gly) + AMP + diphosphate</text>
        <dbReference type="Rhea" id="RHEA:16013"/>
        <dbReference type="Rhea" id="RHEA-COMP:9664"/>
        <dbReference type="Rhea" id="RHEA-COMP:9683"/>
        <dbReference type="ChEBI" id="CHEBI:30616"/>
        <dbReference type="ChEBI" id="CHEBI:33019"/>
        <dbReference type="ChEBI" id="CHEBI:57305"/>
        <dbReference type="ChEBI" id="CHEBI:78442"/>
        <dbReference type="ChEBI" id="CHEBI:78522"/>
        <dbReference type="ChEBI" id="CHEBI:456215"/>
        <dbReference type="EC" id="6.1.1.14"/>
    </reaction>
</comment>
<evidence type="ECO:0000313" key="10">
    <source>
        <dbReference type="EMBL" id="SEL67777.1"/>
    </source>
</evidence>
<dbReference type="PROSITE" id="PS50861">
    <property type="entry name" value="AA_TRNA_LIGASE_II_GLYAB"/>
    <property type="match status" value="1"/>
</dbReference>
<reference evidence="10 11" key="1">
    <citation type="submission" date="2016-10" db="EMBL/GenBank/DDBJ databases">
        <authorList>
            <person name="de Groot N.N."/>
        </authorList>
    </citation>
    <scope>NUCLEOTIDE SEQUENCE [LARGE SCALE GENOMIC DNA]</scope>
    <source>
        <strain evidence="10 11">DSM 19182</strain>
    </source>
</reference>
<keyword evidence="8" id="KW-0963">Cytoplasm</keyword>
<comment type="subunit">
    <text evidence="8">Tetramer of two alpha and two beta subunits.</text>
</comment>
<evidence type="ECO:0000256" key="6">
    <source>
        <dbReference type="ARBA" id="ARBA00023146"/>
    </source>
</evidence>
<evidence type="ECO:0000256" key="7">
    <source>
        <dbReference type="ARBA" id="ARBA00047937"/>
    </source>
</evidence>
<dbReference type="GO" id="GO:0004820">
    <property type="term" value="F:glycine-tRNA ligase activity"/>
    <property type="evidence" value="ECO:0007669"/>
    <property type="project" value="UniProtKB-UniRule"/>
</dbReference>
<accession>A0A1H7S8D2</accession>
<evidence type="ECO:0000313" key="12">
    <source>
        <dbReference type="Proteomes" id="UP000321425"/>
    </source>
</evidence>
<keyword evidence="12" id="KW-1185">Reference proteome</keyword>
<dbReference type="RefSeq" id="WP_091487250.1">
    <property type="nucleotide sequence ID" value="NZ_BJUX01000010.1"/>
</dbReference>
<evidence type="ECO:0000256" key="4">
    <source>
        <dbReference type="ARBA" id="ARBA00022840"/>
    </source>
</evidence>
<evidence type="ECO:0000256" key="8">
    <source>
        <dbReference type="HAMAP-Rule" id="MF_00255"/>
    </source>
</evidence>
<dbReference type="GO" id="GO:0005524">
    <property type="term" value="F:ATP binding"/>
    <property type="evidence" value="ECO:0007669"/>
    <property type="project" value="UniProtKB-UniRule"/>
</dbReference>
<keyword evidence="4 8" id="KW-0067">ATP-binding</keyword>
<evidence type="ECO:0000256" key="2">
    <source>
        <dbReference type="ARBA" id="ARBA00022598"/>
    </source>
</evidence>
<evidence type="ECO:0000313" key="11">
    <source>
        <dbReference type="Proteomes" id="UP000198548"/>
    </source>
</evidence>
<sequence>MTHTFLLEIGLEEMPAKVVSRSASQLKTMVSTHLKENGLNYSTIDVYSTPRRLAVSVSELEEKQEDRTETVKGPAKRIAVDDEGNWSKAAIGFSKGQKASVDDIVFKEVKGEEYVFIEKEIKGQSAEEVLKTLADRLPSMTFPVSMKWGNSSHRFIRPVHWLVALLDADVVDMKLFDVASGRETRGHRFLGSSVTLDHAKDYEEALKQESVLVDRDERRKAIVTQIRDLCQENNWQDPTDNVSLVDEVTDLVEYPTVFSGSFDEDYLKVPEIVLETAMADHQRYFPVREAGEEGSFLPYFIAVRNGNDQGLDFVRKGNEKVLSARLADAAFFYEEDNKHTIDYFVEKLKHVSFHEKIGSLYEKQERIERIAESLVPYFDLKVEKETDVKRAARICKFDLVTQTVTEFTSLQGQIAGIFARERKESDAVSQALAEQYLPDSMEGKLPESKVGAIISLADKMDSLMSFFAIGLIPTGSNDPFALRRQAMGIVRMIEAFDLPLSISEWIDGIIHDVQNIETKALYEQNKGNVSQFIQDRLDVWLTKYAGLDKDYDVREAVLNASHDNIVALIDQAKVLKAEKQTDQFKPVVESLTRVANLAEKADPNVAVDAERFESDSERALYDAVTGIQMLNEKDISAGETWKQFVLLHPLIDAFFEENMVMADDEAVKANRLALLDRIDRLARPFAQFSTLVIK</sequence>
<dbReference type="Pfam" id="PF02092">
    <property type="entry name" value="tRNA_synt_2f"/>
    <property type="match status" value="1"/>
</dbReference>
<keyword evidence="2 8" id="KW-0436">Ligase</keyword>
<dbReference type="SUPFAM" id="SSF109604">
    <property type="entry name" value="HD-domain/PDEase-like"/>
    <property type="match status" value="1"/>
</dbReference>
<dbReference type="EMBL" id="BJUX01000010">
    <property type="protein sequence ID" value="GEK89064.1"/>
    <property type="molecule type" value="Genomic_DNA"/>
</dbReference>
<dbReference type="PANTHER" id="PTHR30075:SF2">
    <property type="entry name" value="GLYCINE--TRNA LIGASE, CHLOROPLASTIC_MITOCHONDRIAL 2"/>
    <property type="match status" value="1"/>
</dbReference>
<dbReference type="EMBL" id="FOBL01000007">
    <property type="protein sequence ID" value="SEL67777.1"/>
    <property type="molecule type" value="Genomic_DNA"/>
</dbReference>
<dbReference type="OrthoDB" id="9775440at2"/>
<organism evidence="10 11">
    <name type="scientific">Alkalibacterium putridalgicola</name>
    <dbReference type="NCBI Taxonomy" id="426703"/>
    <lineage>
        <taxon>Bacteria</taxon>
        <taxon>Bacillati</taxon>
        <taxon>Bacillota</taxon>
        <taxon>Bacilli</taxon>
        <taxon>Lactobacillales</taxon>
        <taxon>Carnobacteriaceae</taxon>
        <taxon>Alkalibacterium</taxon>
    </lineage>
</organism>
<dbReference type="GO" id="GO:0005829">
    <property type="term" value="C:cytosol"/>
    <property type="evidence" value="ECO:0007669"/>
    <property type="project" value="TreeGrafter"/>
</dbReference>
<comment type="similarity">
    <text evidence="1 8">Belongs to the class-II aminoacyl-tRNA synthetase family.</text>
</comment>
<comment type="subcellular location">
    <subcellularLocation>
        <location evidence="8">Cytoplasm</location>
    </subcellularLocation>
</comment>
<dbReference type="InterPro" id="IPR006194">
    <property type="entry name" value="Gly-tRNA-synth_heterodimer"/>
</dbReference>
<dbReference type="Proteomes" id="UP000321425">
    <property type="component" value="Unassembled WGS sequence"/>
</dbReference>
<dbReference type="HAMAP" id="MF_00255">
    <property type="entry name" value="Gly_tRNA_synth_beta"/>
    <property type="match status" value="1"/>
</dbReference>
<dbReference type="NCBIfam" id="TIGR00211">
    <property type="entry name" value="glyS"/>
    <property type="match status" value="1"/>
</dbReference>
<gene>
    <name evidence="8 9" type="primary">glyS</name>
    <name evidence="9" type="ORF">APU01nite_11030</name>
    <name evidence="10" type="ORF">SAMN04488100_10714</name>
</gene>
<keyword evidence="3 8" id="KW-0547">Nucleotide-binding</keyword>
<keyword evidence="6 8" id="KW-0030">Aminoacyl-tRNA synthetase</keyword>